<evidence type="ECO:0000256" key="8">
    <source>
        <dbReference type="PIRSR" id="PIRSR602401-1"/>
    </source>
</evidence>
<comment type="cofactor">
    <cofactor evidence="1 8">
        <name>heme</name>
        <dbReference type="ChEBI" id="CHEBI:30413"/>
    </cofactor>
</comment>
<dbReference type="GO" id="GO:0005506">
    <property type="term" value="F:iron ion binding"/>
    <property type="evidence" value="ECO:0007669"/>
    <property type="project" value="InterPro"/>
</dbReference>
<dbReference type="InterPro" id="IPR001128">
    <property type="entry name" value="Cyt_P450"/>
</dbReference>
<keyword evidence="3 8" id="KW-0349">Heme</keyword>
<evidence type="ECO:0000313" key="10">
    <source>
        <dbReference type="EMBL" id="CAX94851.1"/>
    </source>
</evidence>
<proteinExistence type="evidence at transcript level"/>
<name>C1LZ56_CNAME</name>
<dbReference type="Pfam" id="PF00067">
    <property type="entry name" value="p450"/>
    <property type="match status" value="1"/>
</dbReference>
<reference evidence="10" key="1">
    <citation type="submission" date="2009-04" db="EMBL/GenBank/DDBJ databases">
        <title>Molecular cloning and characterization of two P450 CYP4M25 and CYP4L18 from Cnaphalocrocis medinalis Gueenee (Lepidoptera: Pyralidae).</title>
        <authorList>
            <person name="Yang Z."/>
            <person name="Liu X."/>
            <person name="Zhang Y."/>
            <person name="Chen J."/>
        </authorList>
    </citation>
    <scope>NUCLEOTIDE SEQUENCE</scope>
</reference>
<dbReference type="Gene3D" id="1.10.630.10">
    <property type="entry name" value="Cytochrome P450"/>
    <property type="match status" value="1"/>
</dbReference>
<feature type="binding site" description="axial binding residue" evidence="8">
    <location>
        <position position="440"/>
    </location>
    <ligand>
        <name>heme</name>
        <dbReference type="ChEBI" id="CHEBI:30413"/>
    </ligand>
    <ligandPart>
        <name>Fe</name>
        <dbReference type="ChEBI" id="CHEBI:18248"/>
    </ligandPart>
</feature>
<keyword evidence="5 9" id="KW-0560">Oxidoreductase</keyword>
<dbReference type="PRINTS" id="PR00463">
    <property type="entry name" value="EP450I"/>
</dbReference>
<evidence type="ECO:0000256" key="2">
    <source>
        <dbReference type="ARBA" id="ARBA00010617"/>
    </source>
</evidence>
<accession>C1LZ56</accession>
<dbReference type="PRINTS" id="PR00385">
    <property type="entry name" value="P450"/>
</dbReference>
<dbReference type="SUPFAM" id="SSF48264">
    <property type="entry name" value="Cytochrome P450"/>
    <property type="match status" value="1"/>
</dbReference>
<dbReference type="AlphaFoldDB" id="C1LZ56"/>
<evidence type="ECO:0000256" key="1">
    <source>
        <dbReference type="ARBA" id="ARBA00001971"/>
    </source>
</evidence>
<evidence type="ECO:0000256" key="4">
    <source>
        <dbReference type="ARBA" id="ARBA00022723"/>
    </source>
</evidence>
<dbReference type="PANTHER" id="PTHR24291:SF187">
    <property type="entry name" value="CYTOCHROME P450 4AE1-RELATED"/>
    <property type="match status" value="1"/>
</dbReference>
<dbReference type="PROSITE" id="PS00086">
    <property type="entry name" value="CYTOCHROME_P450"/>
    <property type="match status" value="1"/>
</dbReference>
<keyword evidence="6 8" id="KW-0408">Iron</keyword>
<dbReference type="PANTHER" id="PTHR24291">
    <property type="entry name" value="CYTOCHROME P450 FAMILY 4"/>
    <property type="match status" value="1"/>
</dbReference>
<dbReference type="EMBL" id="FN356973">
    <property type="protein sequence ID" value="CAX94851.1"/>
    <property type="molecule type" value="mRNA"/>
</dbReference>
<dbReference type="InterPro" id="IPR036396">
    <property type="entry name" value="Cyt_P450_sf"/>
</dbReference>
<evidence type="ECO:0000256" key="3">
    <source>
        <dbReference type="ARBA" id="ARBA00022617"/>
    </source>
</evidence>
<evidence type="ECO:0000256" key="5">
    <source>
        <dbReference type="ARBA" id="ARBA00023002"/>
    </source>
</evidence>
<dbReference type="GO" id="GO:0020037">
    <property type="term" value="F:heme binding"/>
    <property type="evidence" value="ECO:0007669"/>
    <property type="project" value="InterPro"/>
</dbReference>
<evidence type="ECO:0000256" key="9">
    <source>
        <dbReference type="RuleBase" id="RU000461"/>
    </source>
</evidence>
<dbReference type="CDD" id="cd20628">
    <property type="entry name" value="CYP4"/>
    <property type="match status" value="1"/>
</dbReference>
<protein>
    <submittedName>
        <fullName evidence="10">CYP4L18 protein</fullName>
    </submittedName>
</protein>
<dbReference type="InterPro" id="IPR050196">
    <property type="entry name" value="Cytochrome_P450_Monoox"/>
</dbReference>
<dbReference type="InterPro" id="IPR002401">
    <property type="entry name" value="Cyt_P450_E_grp-I"/>
</dbReference>
<evidence type="ECO:0000256" key="7">
    <source>
        <dbReference type="ARBA" id="ARBA00023033"/>
    </source>
</evidence>
<evidence type="ECO:0000256" key="6">
    <source>
        <dbReference type="ARBA" id="ARBA00023004"/>
    </source>
</evidence>
<organism evidence="10">
    <name type="scientific">Cnaphalocrocis medinalis</name>
    <name type="common">Rice leaffolder moth</name>
    <dbReference type="NCBI Taxonomy" id="437488"/>
    <lineage>
        <taxon>Eukaryota</taxon>
        <taxon>Metazoa</taxon>
        <taxon>Ecdysozoa</taxon>
        <taxon>Arthropoda</taxon>
        <taxon>Hexapoda</taxon>
        <taxon>Insecta</taxon>
        <taxon>Pterygota</taxon>
        <taxon>Neoptera</taxon>
        <taxon>Endopterygota</taxon>
        <taxon>Lepidoptera</taxon>
        <taxon>Glossata</taxon>
        <taxon>Ditrysia</taxon>
        <taxon>Pyraloidea</taxon>
        <taxon>Crambidae</taxon>
        <taxon>Pyraustinae</taxon>
        <taxon>Cnaphalocrocis</taxon>
    </lineage>
</organism>
<keyword evidence="7 9" id="KW-0503">Monooxygenase</keyword>
<dbReference type="GO" id="GO:0004497">
    <property type="term" value="F:monooxygenase activity"/>
    <property type="evidence" value="ECO:0007669"/>
    <property type="project" value="UniProtKB-KW"/>
</dbReference>
<dbReference type="InterPro" id="IPR017972">
    <property type="entry name" value="Cyt_P450_CS"/>
</dbReference>
<comment type="similarity">
    <text evidence="2 9">Belongs to the cytochrome P450 family.</text>
</comment>
<sequence length="492" mass="55682">MIVYVILAVLVIVAVLSWLSFMSDRKKTNLRGPVPYPFIGNGHLLAVDPCEFIKVLHRLQEEYEDTVLIYLASRRYVLSSDPRVAEAVLTSNELITKGNSYTFLQPWLGNGLLTSTGQKWKAHRKFLTPAFHFNILQNFLPIFCKNGRVLRNKLSGLADGSSVDIFPILALLALDNVTESIMGVSVNAQNDQHPEYVQAVEAVSQISSMRMRNPFVAPDAVFNLLPYKTAQDKALKVLHGQTMKVISSRKEELRKSNITDLGPNADTGIKNKHAFLDLLLLAEVDGRKISDENIREEVDTFMFEGHDTTTSGITYCLYCLSNREDIQEKVFMEQKSIYGDDFGRDPTYAEIQKMRYLESVIKESLRLYPSVPIIERAIAEDSDLAGYHVPKGTNLVLDFLNMQRNAALYEDPLEFRPERFLEVSRNAFHWLPFNAGARNCIGQKFAMMEIKVTVAMVVNNFKILPSSEEPELASTLILRSRNGVNIKLIPRK</sequence>
<dbReference type="GO" id="GO:0016705">
    <property type="term" value="F:oxidoreductase activity, acting on paired donors, with incorporation or reduction of molecular oxygen"/>
    <property type="evidence" value="ECO:0007669"/>
    <property type="project" value="InterPro"/>
</dbReference>
<gene>
    <name evidence="10" type="primary">cyp4L18</name>
</gene>
<keyword evidence="4 8" id="KW-0479">Metal-binding</keyword>